<gene>
    <name evidence="6" type="primary">ybaK</name>
    <name evidence="6" type="ORF">FNH21_02940</name>
</gene>
<dbReference type="InterPro" id="IPR004369">
    <property type="entry name" value="Prolyl-tRNA_editing_YbaK/EbsC"/>
</dbReference>
<organism evidence="6 7">
    <name type="scientific">Arthrobacter bussei</name>
    <dbReference type="NCBI Taxonomy" id="2594179"/>
    <lineage>
        <taxon>Bacteria</taxon>
        <taxon>Bacillati</taxon>
        <taxon>Actinomycetota</taxon>
        <taxon>Actinomycetes</taxon>
        <taxon>Micrococcales</taxon>
        <taxon>Micrococcaceae</taxon>
        <taxon>Arthrobacter</taxon>
    </lineage>
</organism>
<sequence>MARRTAGTRSTPALAVLSDAGIAFTARPYRHDDGVSSYGLEAAEALGVEPSRVFKTLMASVDGVLAVAVVPVSGSLDLKALAAALGRRRAVMADPADAQRRSGYVLGGISPVGQRLPPPVVIDVTALQHSTVFVSGGQRGLDVELSPADLIAVTGALTAPIADP</sequence>
<name>A0A7X1TML6_9MICC</name>
<evidence type="ECO:0000256" key="4">
    <source>
        <dbReference type="PIRNR" id="PIRNR006181"/>
    </source>
</evidence>
<dbReference type="PANTHER" id="PTHR30411:SF0">
    <property type="entry name" value="CYS-TRNA(PRO)_CYS-TRNA(CYS) DEACYLASE YBAK"/>
    <property type="match status" value="1"/>
</dbReference>
<feature type="domain" description="YbaK/aminoacyl-tRNA synthetase-associated" evidence="5">
    <location>
        <begin position="41"/>
        <end position="151"/>
    </location>
</feature>
<evidence type="ECO:0000313" key="6">
    <source>
        <dbReference type="EMBL" id="MPY09686.1"/>
    </source>
</evidence>
<dbReference type="Gene3D" id="3.90.960.10">
    <property type="entry name" value="YbaK/aminoacyl-tRNA synthetase-associated domain"/>
    <property type="match status" value="1"/>
</dbReference>
<dbReference type="Proteomes" id="UP000326464">
    <property type="component" value="Unassembled WGS sequence"/>
</dbReference>
<keyword evidence="3 4" id="KW-0456">Lyase</keyword>
<reference evidence="7" key="1">
    <citation type="submission" date="2019-07" db="EMBL/GenBank/DDBJ databases">
        <title>Arthrobacter KR32 sp. nov., isolated from mountain cheese made of cows milk.</title>
        <authorList>
            <person name="Flegler A."/>
        </authorList>
    </citation>
    <scope>NUCLEOTIDE SEQUENCE [LARGE SCALE GENOMIC DNA]</scope>
    <source>
        <strain evidence="7">KR32</strain>
    </source>
</reference>
<comment type="similarity">
    <text evidence="1 4">Belongs to the prolyl-tRNA editing family. YbaK/EbsC subfamily.</text>
</comment>
<dbReference type="SUPFAM" id="SSF55826">
    <property type="entry name" value="YbaK/ProRS associated domain"/>
    <property type="match status" value="1"/>
</dbReference>
<dbReference type="InterPro" id="IPR036754">
    <property type="entry name" value="YbaK/aa-tRNA-synt-asso_dom_sf"/>
</dbReference>
<dbReference type="PANTHER" id="PTHR30411">
    <property type="entry name" value="CYTOPLASMIC PROTEIN"/>
    <property type="match status" value="1"/>
</dbReference>
<dbReference type="InterPro" id="IPR007214">
    <property type="entry name" value="YbaK/aa-tRNA-synth-assoc-dom"/>
</dbReference>
<comment type="caution">
    <text evidence="6">The sequence shown here is derived from an EMBL/GenBank/DDBJ whole genome shotgun (WGS) entry which is preliminary data.</text>
</comment>
<keyword evidence="7" id="KW-1185">Reference proteome</keyword>
<evidence type="ECO:0000259" key="5">
    <source>
        <dbReference type="Pfam" id="PF04073"/>
    </source>
</evidence>
<keyword evidence="2 4" id="KW-0648">Protein biosynthesis</keyword>
<evidence type="ECO:0000256" key="3">
    <source>
        <dbReference type="ARBA" id="ARBA00023239"/>
    </source>
</evidence>
<dbReference type="Pfam" id="PF04073">
    <property type="entry name" value="tRNA_edit"/>
    <property type="match status" value="1"/>
</dbReference>
<dbReference type="GO" id="GO:0006412">
    <property type="term" value="P:translation"/>
    <property type="evidence" value="ECO:0007669"/>
    <property type="project" value="UniProtKB-KW"/>
</dbReference>
<evidence type="ECO:0000256" key="2">
    <source>
        <dbReference type="ARBA" id="ARBA00022917"/>
    </source>
</evidence>
<dbReference type="GO" id="GO:0016829">
    <property type="term" value="F:lyase activity"/>
    <property type="evidence" value="ECO:0007669"/>
    <property type="project" value="UniProtKB-KW"/>
</dbReference>
<accession>A0A7X1TML6</accession>
<dbReference type="EC" id="4.2.-.-" evidence="4"/>
<dbReference type="AlphaFoldDB" id="A0A7X1TML6"/>
<dbReference type="PIRSF" id="PIRSF006181">
    <property type="entry name" value="EbsC_YbaK"/>
    <property type="match status" value="1"/>
</dbReference>
<protein>
    <recommendedName>
        <fullName evidence="4">Cys-tRNA(Pro)/Cys-tRNA(Cys) deacylase</fullName>
        <ecNumber evidence="4">4.2.-.-</ecNumber>
    </recommendedName>
</protein>
<dbReference type="RefSeq" id="WP_191931561.1">
    <property type="nucleotide sequence ID" value="NZ_VJXX01000001.1"/>
</dbReference>
<dbReference type="NCBIfam" id="TIGR00011">
    <property type="entry name" value="YbaK_EbsC"/>
    <property type="match status" value="1"/>
</dbReference>
<dbReference type="CDD" id="cd00002">
    <property type="entry name" value="YbaK_deacylase"/>
    <property type="match status" value="1"/>
</dbReference>
<proteinExistence type="inferred from homology"/>
<evidence type="ECO:0000313" key="7">
    <source>
        <dbReference type="Proteomes" id="UP000326464"/>
    </source>
</evidence>
<evidence type="ECO:0000256" key="1">
    <source>
        <dbReference type="ARBA" id="ARBA00009798"/>
    </source>
</evidence>
<dbReference type="EMBL" id="VJXX01000001">
    <property type="protein sequence ID" value="MPY09686.1"/>
    <property type="molecule type" value="Genomic_DNA"/>
</dbReference>
<dbReference type="GO" id="GO:0002161">
    <property type="term" value="F:aminoacyl-tRNA deacylase activity"/>
    <property type="evidence" value="ECO:0007669"/>
    <property type="project" value="InterPro"/>
</dbReference>